<name>A0A2P4PDG3_RHIID</name>
<reference evidence="1 2" key="1">
    <citation type="journal article" date="2013" name="Proc. Natl. Acad. Sci. U.S.A.">
        <title>Genome of an arbuscular mycorrhizal fungus provides insight into the oldest plant symbiosis.</title>
        <authorList>
            <person name="Tisserant E."/>
            <person name="Malbreil M."/>
            <person name="Kuo A."/>
            <person name="Kohler A."/>
            <person name="Symeonidi A."/>
            <person name="Balestrini R."/>
            <person name="Charron P."/>
            <person name="Duensing N."/>
            <person name="Frei Dit Frey N."/>
            <person name="Gianinazzi-Pearson V."/>
            <person name="Gilbert L.B."/>
            <person name="Handa Y."/>
            <person name="Herr J.R."/>
            <person name="Hijri M."/>
            <person name="Koul R."/>
            <person name="Kawaguchi M."/>
            <person name="Krajinski F."/>
            <person name="Lammers P.J."/>
            <person name="Masclaux F.G."/>
            <person name="Murat C."/>
            <person name="Morin E."/>
            <person name="Ndikumana S."/>
            <person name="Pagni M."/>
            <person name="Petitpierre D."/>
            <person name="Requena N."/>
            <person name="Rosikiewicz P."/>
            <person name="Riley R."/>
            <person name="Saito K."/>
            <person name="San Clemente H."/>
            <person name="Shapiro H."/>
            <person name="van Tuinen D."/>
            <person name="Becard G."/>
            <person name="Bonfante P."/>
            <person name="Paszkowski U."/>
            <person name="Shachar-Hill Y.Y."/>
            <person name="Tuskan G.A."/>
            <person name="Young P.W."/>
            <person name="Sanders I.R."/>
            <person name="Henrissat B."/>
            <person name="Rensing S.A."/>
            <person name="Grigoriev I.V."/>
            <person name="Corradi N."/>
            <person name="Roux C."/>
            <person name="Martin F."/>
        </authorList>
    </citation>
    <scope>NUCLEOTIDE SEQUENCE [LARGE SCALE GENOMIC DNA]</scope>
    <source>
        <strain evidence="1 2">DAOM 197198</strain>
    </source>
</reference>
<keyword evidence="2" id="KW-1185">Reference proteome</keyword>
<accession>A0A2P4PDG3</accession>
<gene>
    <name evidence="1" type="ORF">GLOIN_2v1845907</name>
</gene>
<dbReference type="Proteomes" id="UP000018888">
    <property type="component" value="Unassembled WGS sequence"/>
</dbReference>
<reference evidence="1 2" key="2">
    <citation type="journal article" date="2018" name="New Phytol.">
        <title>High intraspecific genome diversity in the model arbuscular mycorrhizal symbiont Rhizophagus irregularis.</title>
        <authorList>
            <person name="Chen E.C.H."/>
            <person name="Morin E."/>
            <person name="Beaudet D."/>
            <person name="Noel J."/>
            <person name="Yildirir G."/>
            <person name="Ndikumana S."/>
            <person name="Charron P."/>
            <person name="St-Onge C."/>
            <person name="Giorgi J."/>
            <person name="Kruger M."/>
            <person name="Marton T."/>
            <person name="Ropars J."/>
            <person name="Grigoriev I.V."/>
            <person name="Hainaut M."/>
            <person name="Henrissat B."/>
            <person name="Roux C."/>
            <person name="Martin F."/>
            <person name="Corradi N."/>
        </authorList>
    </citation>
    <scope>NUCLEOTIDE SEQUENCE [LARGE SCALE GENOMIC DNA]</scope>
    <source>
        <strain evidence="1 2">DAOM 197198</strain>
    </source>
</reference>
<protein>
    <recommendedName>
        <fullName evidence="3">Protein kinase domain-containing protein</fullName>
    </recommendedName>
</protein>
<comment type="caution">
    <text evidence="1">The sequence shown here is derived from an EMBL/GenBank/DDBJ whole genome shotgun (WGS) entry which is preliminary data.</text>
</comment>
<dbReference type="VEuPathDB" id="FungiDB:RhiirFUN_026710"/>
<evidence type="ECO:0000313" key="1">
    <source>
        <dbReference type="EMBL" id="POG63438.1"/>
    </source>
</evidence>
<organism evidence="1 2">
    <name type="scientific">Rhizophagus irregularis (strain DAOM 181602 / DAOM 197198 / MUCL 43194)</name>
    <name type="common">Arbuscular mycorrhizal fungus</name>
    <name type="synonym">Glomus intraradices</name>
    <dbReference type="NCBI Taxonomy" id="747089"/>
    <lineage>
        <taxon>Eukaryota</taxon>
        <taxon>Fungi</taxon>
        <taxon>Fungi incertae sedis</taxon>
        <taxon>Mucoromycota</taxon>
        <taxon>Glomeromycotina</taxon>
        <taxon>Glomeromycetes</taxon>
        <taxon>Glomerales</taxon>
        <taxon>Glomeraceae</taxon>
        <taxon>Rhizophagus</taxon>
    </lineage>
</organism>
<dbReference type="VEuPathDB" id="FungiDB:RhiirFUN_004041"/>
<evidence type="ECO:0008006" key="3">
    <source>
        <dbReference type="Google" id="ProtNLM"/>
    </source>
</evidence>
<sequence>MHQAFESVRQTLLVDDSLTENERNEAIIITSKIYDTYKIINNEGTKRICENCNQECLATTYCELCVRNYLKENFSNWTSGNDAVDNLIKECQLNTLEPIKTIEWIPYNHLEDIKYLTKGGCSEIYTAIWIDKRYDEWDSREQRLKRIEKPGFVQSVILKGLENVENASLNWFEEATAHLILNVQSNDKIETMQKEEDKHYTNVKELQSNYKIETMLKQGEKHYNIDDIQSSYKIETMQKQEEKHHINVDDIQSSYKIEMMQKQEEKHYPNVDDVQSNYKIETMQNQEEKHYTNVEDVQSSYKIETMQKQEEKYYPKFEDVQINYKIETMQKQIKVDDESKLPKCKNGKKHVLRQLWCFKTCFACFERCFKPFSK</sequence>
<evidence type="ECO:0000313" key="2">
    <source>
        <dbReference type="Proteomes" id="UP000018888"/>
    </source>
</evidence>
<dbReference type="EMBL" id="AUPC02000267">
    <property type="protein sequence ID" value="POG63438.1"/>
    <property type="molecule type" value="Genomic_DNA"/>
</dbReference>
<proteinExistence type="predicted"/>
<dbReference type="AlphaFoldDB" id="A0A2P4PDG3"/>